<dbReference type="PANTHER" id="PTHR43752:SF2">
    <property type="entry name" value="BNR_ASP-BOX REPEAT FAMILY PROTEIN"/>
    <property type="match status" value="1"/>
</dbReference>
<evidence type="ECO:0000256" key="1">
    <source>
        <dbReference type="SAM" id="SignalP"/>
    </source>
</evidence>
<name>A0ABU3GXR1_9SPHI</name>
<keyword evidence="4" id="KW-1185">Reference proteome</keyword>
<evidence type="ECO:0000313" key="4">
    <source>
        <dbReference type="Proteomes" id="UP001258315"/>
    </source>
</evidence>
<organism evidence="3 4">
    <name type="scientific">Mucilaginibacter terrae</name>
    <dbReference type="NCBI Taxonomy" id="1955052"/>
    <lineage>
        <taxon>Bacteria</taxon>
        <taxon>Pseudomonadati</taxon>
        <taxon>Bacteroidota</taxon>
        <taxon>Sphingobacteriia</taxon>
        <taxon>Sphingobacteriales</taxon>
        <taxon>Sphingobacteriaceae</taxon>
        <taxon>Mucilaginibacter</taxon>
    </lineage>
</organism>
<dbReference type="EMBL" id="JAVLVU010000001">
    <property type="protein sequence ID" value="MDT3404552.1"/>
    <property type="molecule type" value="Genomic_DNA"/>
</dbReference>
<accession>A0ABU3GXR1</accession>
<dbReference type="InterPro" id="IPR036278">
    <property type="entry name" value="Sialidase_sf"/>
</dbReference>
<gene>
    <name evidence="3" type="ORF">QE417_003624</name>
</gene>
<evidence type="ECO:0000313" key="3">
    <source>
        <dbReference type="EMBL" id="MDT3404552.1"/>
    </source>
</evidence>
<keyword evidence="1" id="KW-0732">Signal</keyword>
<sequence>MKIKSIIKNSLVAATLLVAAGSNAQSISNPWRSGITVDEFIYEKAPYKECHSSTMAETPKGLVASWFGGTKERNPDVCIWVSRYVNGKWTEGINVANGIQNDTLRYPTWNPVLYQIPGGDLLLFYKIGPSPSTWKGYLKRSKDNGVTWGAQEALPEGYLGPIKNKPVLVGKNLFCPTSVEGKGGWRIHFEVTADWGKTWKQIEVAKGPDTLEGIQPSILIHKDGRLQLLARSRNRALLTAWSNDKGMTWTPLSKTNLPNNNSGTDAITLKDGRQLLVYNHVLPPGKLAKGPRTPLNVSLSKDGKTWYAALILEDSPISQYSYPSVIQTKDGMIHFIYTWRRERIKHAVADPKKLKLVEIKNGEWPEVKGYKLPEIKAESKDL</sequence>
<comment type="caution">
    <text evidence="3">The sequence shown here is derived from an EMBL/GenBank/DDBJ whole genome shotgun (WGS) entry which is preliminary data.</text>
</comment>
<dbReference type="SUPFAM" id="SSF50939">
    <property type="entry name" value="Sialidases"/>
    <property type="match status" value="1"/>
</dbReference>
<dbReference type="CDD" id="cd15482">
    <property type="entry name" value="Sialidase_non-viral"/>
    <property type="match status" value="1"/>
</dbReference>
<proteinExistence type="predicted"/>
<dbReference type="RefSeq" id="WP_311951967.1">
    <property type="nucleotide sequence ID" value="NZ_JAVLVU010000001.1"/>
</dbReference>
<feature type="chain" id="PRO_5046511101" evidence="1">
    <location>
        <begin position="25"/>
        <end position="382"/>
    </location>
</feature>
<reference evidence="4" key="1">
    <citation type="submission" date="2023-07" db="EMBL/GenBank/DDBJ databases">
        <title>Functional and genomic diversity of the sorghum phyllosphere microbiome.</title>
        <authorList>
            <person name="Shade A."/>
        </authorList>
    </citation>
    <scope>NUCLEOTIDE SEQUENCE [LARGE SCALE GENOMIC DNA]</scope>
    <source>
        <strain evidence="4">SORGH_AS_0422</strain>
    </source>
</reference>
<protein>
    <submittedName>
        <fullName evidence="3">Neuraminidase</fullName>
    </submittedName>
</protein>
<dbReference type="Gene3D" id="2.120.10.10">
    <property type="match status" value="1"/>
</dbReference>
<evidence type="ECO:0000259" key="2">
    <source>
        <dbReference type="Pfam" id="PF13088"/>
    </source>
</evidence>
<dbReference type="Pfam" id="PF13088">
    <property type="entry name" value="BNR_2"/>
    <property type="match status" value="1"/>
</dbReference>
<feature type="domain" description="Sialidase" evidence="2">
    <location>
        <begin position="62"/>
        <end position="334"/>
    </location>
</feature>
<dbReference type="Proteomes" id="UP001258315">
    <property type="component" value="Unassembled WGS sequence"/>
</dbReference>
<feature type="signal peptide" evidence="1">
    <location>
        <begin position="1"/>
        <end position="24"/>
    </location>
</feature>
<dbReference type="InterPro" id="IPR011040">
    <property type="entry name" value="Sialidase"/>
</dbReference>
<dbReference type="PANTHER" id="PTHR43752">
    <property type="entry name" value="BNR/ASP-BOX REPEAT FAMILY PROTEIN"/>
    <property type="match status" value="1"/>
</dbReference>